<feature type="transmembrane region" description="Helical" evidence="5">
    <location>
        <begin position="376"/>
        <end position="397"/>
    </location>
</feature>
<proteinExistence type="predicted"/>
<feature type="transmembrane region" description="Helical" evidence="5">
    <location>
        <begin position="340"/>
        <end position="361"/>
    </location>
</feature>
<sequence length="484" mass="52412">MKPLSDWFVTESIHTYVVASSASYVVTVNAFAIVVNLLFRGFDDTTIAPPSASRLLLIASPLSHSTTTAISLFLSHSFYNRHNRHYRHRDPPSLQPSRLDRNTSPSDLGFLVVMEEMDEMRAGFLQTIGGGNNNGDGSSDLGFCKIVGMIVAVKEATSHGLTKFTFVFYSNSLAALILLLTSFLLHSCTSQVVGNVAVQITPASFSTAIMNLVPGFTFTLAVIFSCTSQVVGNVAVQITPASFSTAIMNLVPGFTFTLAVIFRLEQADFKSSSTLAKSIGTIVSIVGALIVTLYKGPSLLMTATQYNLVLGAFLLTIECLSSSAYIITQAFLLTKFGTELIIVFFYCFFVAIMTGILSLVMERDPAAWSLLPSVKLLSILFSGIVGSAIQVSILVWCLRQRGPLFIAVFHPLGIVISTVVGIIVFGDILYLGSVVGSVIIVIGFYSVMWGKSKEQKVIKDDEETRSKSPGEKVPLLQNIKETQV</sequence>
<evidence type="ECO:0008006" key="8">
    <source>
        <dbReference type="Google" id="ProtNLM"/>
    </source>
</evidence>
<comment type="subcellular location">
    <subcellularLocation>
        <location evidence="1">Membrane</location>
        <topology evidence="1">Multi-pass membrane protein</topology>
    </subcellularLocation>
</comment>
<evidence type="ECO:0000313" key="7">
    <source>
        <dbReference type="Proteomes" id="UP000306102"/>
    </source>
</evidence>
<evidence type="ECO:0000256" key="2">
    <source>
        <dbReference type="ARBA" id="ARBA00022692"/>
    </source>
</evidence>
<dbReference type="GO" id="GO:0016020">
    <property type="term" value="C:membrane"/>
    <property type="evidence" value="ECO:0007669"/>
    <property type="project" value="InterPro"/>
</dbReference>
<evidence type="ECO:0000256" key="4">
    <source>
        <dbReference type="ARBA" id="ARBA00023136"/>
    </source>
</evidence>
<feature type="transmembrane region" description="Helical" evidence="5">
    <location>
        <begin position="13"/>
        <end position="39"/>
    </location>
</feature>
<dbReference type="PANTHER" id="PTHR31218">
    <property type="entry name" value="WAT1-RELATED PROTEIN"/>
    <property type="match status" value="1"/>
</dbReference>
<evidence type="ECO:0000313" key="6">
    <source>
        <dbReference type="EMBL" id="THG01118.1"/>
    </source>
</evidence>
<dbReference type="InterPro" id="IPR030184">
    <property type="entry name" value="WAT1-related"/>
</dbReference>
<feature type="transmembrane region" description="Helical" evidence="5">
    <location>
        <begin position="274"/>
        <end position="294"/>
    </location>
</feature>
<feature type="transmembrane region" description="Helical" evidence="5">
    <location>
        <begin position="208"/>
        <end position="231"/>
    </location>
</feature>
<dbReference type="GO" id="GO:0022857">
    <property type="term" value="F:transmembrane transporter activity"/>
    <property type="evidence" value="ECO:0007669"/>
    <property type="project" value="InterPro"/>
</dbReference>
<keyword evidence="3 5" id="KW-1133">Transmembrane helix</keyword>
<keyword evidence="2 5" id="KW-0812">Transmembrane</keyword>
<feature type="transmembrane region" description="Helical" evidence="5">
    <location>
        <begin position="243"/>
        <end position="262"/>
    </location>
</feature>
<feature type="transmembrane region" description="Helical" evidence="5">
    <location>
        <begin position="51"/>
        <end position="74"/>
    </location>
</feature>
<organism evidence="6 7">
    <name type="scientific">Camellia sinensis var. sinensis</name>
    <name type="common">China tea</name>
    <dbReference type="NCBI Taxonomy" id="542762"/>
    <lineage>
        <taxon>Eukaryota</taxon>
        <taxon>Viridiplantae</taxon>
        <taxon>Streptophyta</taxon>
        <taxon>Embryophyta</taxon>
        <taxon>Tracheophyta</taxon>
        <taxon>Spermatophyta</taxon>
        <taxon>Magnoliopsida</taxon>
        <taxon>eudicotyledons</taxon>
        <taxon>Gunneridae</taxon>
        <taxon>Pentapetalae</taxon>
        <taxon>asterids</taxon>
        <taxon>Ericales</taxon>
        <taxon>Theaceae</taxon>
        <taxon>Camellia</taxon>
    </lineage>
</organism>
<feature type="transmembrane region" description="Helical" evidence="5">
    <location>
        <begin position="306"/>
        <end position="328"/>
    </location>
</feature>
<evidence type="ECO:0000256" key="5">
    <source>
        <dbReference type="SAM" id="Phobius"/>
    </source>
</evidence>
<name>A0A4S4DEJ8_CAMSN</name>
<dbReference type="Proteomes" id="UP000306102">
    <property type="component" value="Unassembled WGS sequence"/>
</dbReference>
<feature type="transmembrane region" description="Helical" evidence="5">
    <location>
        <begin position="166"/>
        <end position="187"/>
    </location>
</feature>
<keyword evidence="4 5" id="KW-0472">Membrane</keyword>
<evidence type="ECO:0000256" key="1">
    <source>
        <dbReference type="ARBA" id="ARBA00004141"/>
    </source>
</evidence>
<dbReference type="AlphaFoldDB" id="A0A4S4DEJ8"/>
<feature type="transmembrane region" description="Helical" evidence="5">
    <location>
        <begin position="430"/>
        <end position="449"/>
    </location>
</feature>
<reference evidence="6 7" key="1">
    <citation type="journal article" date="2018" name="Proc. Natl. Acad. Sci. U.S.A.">
        <title>Draft genome sequence of Camellia sinensis var. sinensis provides insights into the evolution of the tea genome and tea quality.</title>
        <authorList>
            <person name="Wei C."/>
            <person name="Yang H."/>
            <person name="Wang S."/>
            <person name="Zhao J."/>
            <person name="Liu C."/>
            <person name="Gao L."/>
            <person name="Xia E."/>
            <person name="Lu Y."/>
            <person name="Tai Y."/>
            <person name="She G."/>
            <person name="Sun J."/>
            <person name="Cao H."/>
            <person name="Tong W."/>
            <person name="Gao Q."/>
            <person name="Li Y."/>
            <person name="Deng W."/>
            <person name="Jiang X."/>
            <person name="Wang W."/>
            <person name="Chen Q."/>
            <person name="Zhang S."/>
            <person name="Li H."/>
            <person name="Wu J."/>
            <person name="Wang P."/>
            <person name="Li P."/>
            <person name="Shi C."/>
            <person name="Zheng F."/>
            <person name="Jian J."/>
            <person name="Huang B."/>
            <person name="Shan D."/>
            <person name="Shi M."/>
            <person name="Fang C."/>
            <person name="Yue Y."/>
            <person name="Li F."/>
            <person name="Li D."/>
            <person name="Wei S."/>
            <person name="Han B."/>
            <person name="Jiang C."/>
            <person name="Yin Y."/>
            <person name="Xia T."/>
            <person name="Zhang Z."/>
            <person name="Bennetzen J.L."/>
            <person name="Zhao S."/>
            <person name="Wan X."/>
        </authorList>
    </citation>
    <scope>NUCLEOTIDE SEQUENCE [LARGE SCALE GENOMIC DNA]</scope>
    <source>
        <strain evidence="7">cv. Shuchazao</strain>
        <tissue evidence="6">Leaf</tissue>
    </source>
</reference>
<accession>A0A4S4DEJ8</accession>
<comment type="caution">
    <text evidence="6">The sequence shown here is derived from an EMBL/GenBank/DDBJ whole genome shotgun (WGS) entry which is preliminary data.</text>
</comment>
<dbReference type="EMBL" id="SDRB02011500">
    <property type="protein sequence ID" value="THG01118.1"/>
    <property type="molecule type" value="Genomic_DNA"/>
</dbReference>
<protein>
    <recommendedName>
        <fullName evidence="8">EamA domain-containing protein</fullName>
    </recommendedName>
</protein>
<dbReference type="SUPFAM" id="SSF103481">
    <property type="entry name" value="Multidrug resistance efflux transporter EmrE"/>
    <property type="match status" value="1"/>
</dbReference>
<evidence type="ECO:0000256" key="3">
    <source>
        <dbReference type="ARBA" id="ARBA00022989"/>
    </source>
</evidence>
<dbReference type="InterPro" id="IPR037185">
    <property type="entry name" value="EmrE-like"/>
</dbReference>
<keyword evidence="7" id="KW-1185">Reference proteome</keyword>
<gene>
    <name evidence="6" type="ORF">TEA_025894</name>
</gene>
<feature type="transmembrane region" description="Helical" evidence="5">
    <location>
        <begin position="404"/>
        <end position="424"/>
    </location>
</feature>